<keyword evidence="1" id="KW-0812">Transmembrane</keyword>
<reference evidence="2" key="1">
    <citation type="journal article" date="2021" name="Proc. Natl. Acad. Sci. U.S.A.">
        <title>A Catalog of Tens of Thousands of Viruses from Human Metagenomes Reveals Hidden Associations with Chronic Diseases.</title>
        <authorList>
            <person name="Tisza M.J."/>
            <person name="Buck C.B."/>
        </authorList>
    </citation>
    <scope>NUCLEOTIDE SEQUENCE</scope>
    <source>
        <strain evidence="2">Ctzm5103</strain>
    </source>
</reference>
<accession>A0A8S5TT75</accession>
<protein>
    <submittedName>
        <fullName evidence="2">Uncharacterized protein</fullName>
    </submittedName>
</protein>
<keyword evidence="1" id="KW-0472">Membrane</keyword>
<evidence type="ECO:0000256" key="1">
    <source>
        <dbReference type="SAM" id="Phobius"/>
    </source>
</evidence>
<sequence length="1313" mass="143159">MALIHVFDGINKHTSYTFSGKIKDHINNVDWENSVILKGGYRIDENYEVQPDDVIFIRKTPTSDPVSWAIGLGALAIIGAGVSVGISMYNTKVADEKMKEAQKKNKALSENVDKLPFIKGARNQAATGRSFPYAIGESLMTPYRLCPPHYTIAGTTGDEQYYNVVLEVAYNNILIKKIKMGETIIKDFSGVSAPQNGQYAFDAGVYYDARNLIEIRQTGAFTDPEFNKKVVLTELNEEIPHEHASGDPTENERIEKEWKAGVVQELASHAQAVELIALFDGLRKYDKDWEEQTITLKPQWTNAANPNESDWKDFTNGFNQNGTYNNTFTYNTKNQMRYVARQEFTAAQAFNKNMKVRVIRTTPKADSSAKDSVYLLAVQTYCYDAKKSSSSQLVAADVLEPTERDKCCRIGVRVAANVNTTGLLDAISVIESGCARTWNGTAWSSAKTPTRNLAAWVLELMTSPHHRPSKYDDAELDLASFGAWYTYCQQQGFNADSVITKNAKKKQTIETLCKNGNAALVYNSMTGKIEVAIDNGRDYSIALLNSENIISISTTKEFKRKTTGKKVTYINAAADYDADSVIFMRDGEAYDPATDTLTEAALEYITDYQHAFKYAWRQMAEEIAQPRIITVKAGLESAYYPIFSRVELQHKSLKIGIAHGVIKACIWYGGLLREIHLDGAVTFPTNGNCGVLINCVSDNGRGILALKVSGSGKTNILHVETNLRNSAALIPTAGNALSFGKLDINGEFTTVTSTCKITNAEESDNGYTLTLVDYNPALYQYGALPEYRSNLTSVPNGNAQTVESQREYVTTGESQADAAGAAQAVSDEITKGTRFTNIYKIRPVDMSLEDVIKKMDDDARNASASISMSADEILLQVENLDEQQRAFIAITKDQILAQVDDMAKELTGLINVQAGAVTALVEGGGAAGQMSLSLNLPVMIDAATRAKFVQASSEDEVSAVYAKLAGTEDIYAIKGNAGQSVIKNLWDKAIAGGLIASQIVLDADQINLAGKTIFTSQKTASLADTAQRNAEATAAADATTKANAAQSAAEATAEANRKALINAISQSTAAGQTVIDGGYLKTALIDVENILVKNIAVKDKGVIRSNNYNGVIDENGVINTYGTQGWAVDNAGNSDFVNINATGGNFTNVNVSGKIEATDSSFNGTLNCGSLKVLKATTYTNLKQFTTSDEVYELYIYLQDRGAGTTTKTVAALFSSYANPVMLYGNTLVNNVRLYTTSQTIPFVAIFYHIVFNGTIDIFDALGQDVRQIMLAQNWIIKYSIGEKLTFMLEDLPTSQPVDAGIVWRDGNTLKIS</sequence>
<dbReference type="EMBL" id="BK015926">
    <property type="protein sequence ID" value="DAF85405.1"/>
    <property type="molecule type" value="Genomic_DNA"/>
</dbReference>
<evidence type="ECO:0000313" key="2">
    <source>
        <dbReference type="EMBL" id="DAF85405.1"/>
    </source>
</evidence>
<organism evidence="2">
    <name type="scientific">Siphoviridae sp. ctzm5103</name>
    <dbReference type="NCBI Taxonomy" id="2825750"/>
    <lineage>
        <taxon>Viruses</taxon>
        <taxon>Duplodnaviria</taxon>
        <taxon>Heunggongvirae</taxon>
        <taxon>Uroviricota</taxon>
        <taxon>Caudoviricetes</taxon>
    </lineage>
</organism>
<proteinExistence type="predicted"/>
<keyword evidence="1" id="KW-1133">Transmembrane helix</keyword>
<feature type="transmembrane region" description="Helical" evidence="1">
    <location>
        <begin position="66"/>
        <end position="89"/>
    </location>
</feature>
<name>A0A8S5TT75_9CAUD</name>